<sequence length="160" mass="18106">MNEVIVGWIGIFIGWAVTLLYMKGKLWQFPFYDRLISFLYADPAVNSLVATEEFLTNLREAVVDQILNNQPQLFDAIAKQRVILANQEREPVAIFLSVDTFKMLVRKTLSADHLNEVDSLYDAIQGLDMPIGHLGVLPIYVSELLVKAPVFIAGGIRWKI</sequence>
<dbReference type="EMBL" id="LAZR01047959">
    <property type="protein sequence ID" value="KKK93009.1"/>
    <property type="molecule type" value="Genomic_DNA"/>
</dbReference>
<evidence type="ECO:0000256" key="1">
    <source>
        <dbReference type="SAM" id="Phobius"/>
    </source>
</evidence>
<reference evidence="2" key="1">
    <citation type="journal article" date="2015" name="Nature">
        <title>Complex archaea that bridge the gap between prokaryotes and eukaryotes.</title>
        <authorList>
            <person name="Spang A."/>
            <person name="Saw J.H."/>
            <person name="Jorgensen S.L."/>
            <person name="Zaremba-Niedzwiedzka K."/>
            <person name="Martijn J."/>
            <person name="Lind A.E."/>
            <person name="van Eijk R."/>
            <person name="Schleper C."/>
            <person name="Guy L."/>
            <person name="Ettema T.J."/>
        </authorList>
    </citation>
    <scope>NUCLEOTIDE SEQUENCE</scope>
</reference>
<proteinExistence type="predicted"/>
<keyword evidence="1" id="KW-0472">Membrane</keyword>
<accession>A0A0F9BR91</accession>
<protein>
    <submittedName>
        <fullName evidence="2">Uncharacterized protein</fullName>
    </submittedName>
</protein>
<comment type="caution">
    <text evidence="2">The sequence shown here is derived from an EMBL/GenBank/DDBJ whole genome shotgun (WGS) entry which is preliminary data.</text>
</comment>
<keyword evidence="1" id="KW-1133">Transmembrane helix</keyword>
<evidence type="ECO:0000313" key="2">
    <source>
        <dbReference type="EMBL" id="KKK93009.1"/>
    </source>
</evidence>
<name>A0A0F9BR91_9ZZZZ</name>
<keyword evidence="1" id="KW-0812">Transmembrane</keyword>
<gene>
    <name evidence="2" type="ORF">LCGC14_2697180</name>
</gene>
<dbReference type="AlphaFoldDB" id="A0A0F9BR91"/>
<organism evidence="2">
    <name type="scientific">marine sediment metagenome</name>
    <dbReference type="NCBI Taxonomy" id="412755"/>
    <lineage>
        <taxon>unclassified sequences</taxon>
        <taxon>metagenomes</taxon>
        <taxon>ecological metagenomes</taxon>
    </lineage>
</organism>
<feature type="transmembrane region" description="Helical" evidence="1">
    <location>
        <begin position="6"/>
        <end position="22"/>
    </location>
</feature>